<accession>A0A9P1JNJ5</accession>
<proteinExistence type="predicted"/>
<feature type="compositionally biased region" description="Basic residues" evidence="1">
    <location>
        <begin position="9"/>
        <end position="22"/>
    </location>
</feature>
<feature type="region of interest" description="Disordered" evidence="1">
    <location>
        <begin position="1"/>
        <end position="28"/>
    </location>
</feature>
<protein>
    <submittedName>
        <fullName evidence="2">Uncharacterized protein</fullName>
    </submittedName>
</protein>
<dbReference type="EMBL" id="HE577327">
    <property type="protein sequence ID" value="CCC96731.1"/>
    <property type="molecule type" value="Genomic_DNA"/>
</dbReference>
<evidence type="ECO:0000256" key="1">
    <source>
        <dbReference type="SAM" id="MobiDB-lite"/>
    </source>
</evidence>
<dbReference type="KEGG" id="abs:AZOBR_10518"/>
<evidence type="ECO:0000313" key="3">
    <source>
        <dbReference type="Proteomes" id="UP000007319"/>
    </source>
</evidence>
<gene>
    <name evidence="2" type="ORF">AZOBR_10518</name>
</gene>
<name>A0A9P1JNJ5_9PROT</name>
<organism evidence="2 3">
    <name type="scientific">Azospirillum baldaniorum</name>
    <dbReference type="NCBI Taxonomy" id="1064539"/>
    <lineage>
        <taxon>Bacteria</taxon>
        <taxon>Pseudomonadati</taxon>
        <taxon>Pseudomonadota</taxon>
        <taxon>Alphaproteobacteria</taxon>
        <taxon>Rhodospirillales</taxon>
        <taxon>Azospirillaceae</taxon>
        <taxon>Azospirillum</taxon>
    </lineage>
</organism>
<dbReference type="Proteomes" id="UP000007319">
    <property type="component" value="Chromosome"/>
</dbReference>
<sequence length="28" mass="3317">MDNAFTLRKMLRRSKRPRRRGRTLGADG</sequence>
<evidence type="ECO:0000313" key="2">
    <source>
        <dbReference type="EMBL" id="CCC96731.1"/>
    </source>
</evidence>
<keyword evidence="3" id="KW-1185">Reference proteome</keyword>
<reference evidence="2 3" key="1">
    <citation type="journal article" date="2011" name="PLoS Genet.">
        <title>Azospirillum genomes reveal transition of bacteria from aquatic to terrestrial environments.</title>
        <authorList>
            <person name="Wisniewski-Dye F."/>
            <person name="Borziak K."/>
            <person name="Khalsa-Moyers G."/>
            <person name="Alexandre G."/>
            <person name="Sukharnikov L.O."/>
            <person name="Wuichet K."/>
            <person name="Hurst G.B."/>
            <person name="McDonald W.H."/>
            <person name="Robertson J.S."/>
            <person name="Barbe V."/>
            <person name="Calteau A."/>
            <person name="Rouy Z."/>
            <person name="Mangenot S."/>
            <person name="Prigent-Combaret C."/>
            <person name="Normand P."/>
            <person name="Boyer M."/>
            <person name="Siguier P."/>
            <person name="Dessaux Y."/>
            <person name="Elmerich C."/>
            <person name="Condemine G."/>
            <person name="Krishnen G."/>
            <person name="Kennedy I."/>
            <person name="Paterson A.H."/>
            <person name="Gonzalez V."/>
            <person name="Mavingui P."/>
            <person name="Zhulin I.B."/>
        </authorList>
    </citation>
    <scope>NUCLEOTIDE SEQUENCE [LARGE SCALE GENOMIC DNA]</scope>
    <source>
        <strain evidence="2 3">Sp245</strain>
    </source>
</reference>
<dbReference type="AlphaFoldDB" id="A0A9P1JNJ5"/>